<comment type="caution">
    <text evidence="9">The sequence shown here is derived from an EMBL/GenBank/DDBJ whole genome shotgun (WGS) entry which is preliminary data.</text>
</comment>
<evidence type="ECO:0000256" key="1">
    <source>
        <dbReference type="ARBA" id="ARBA00001947"/>
    </source>
</evidence>
<dbReference type="InterPro" id="IPR013154">
    <property type="entry name" value="ADH-like_N"/>
</dbReference>
<reference evidence="9" key="1">
    <citation type="submission" date="2022-12" db="EMBL/GenBank/DDBJ databases">
        <authorList>
            <person name="Petersen C."/>
        </authorList>
    </citation>
    <scope>NUCLEOTIDE SEQUENCE</scope>
    <source>
        <strain evidence="9">IBT 29677</strain>
    </source>
</reference>
<dbReference type="Pfam" id="PF08240">
    <property type="entry name" value="ADH_N"/>
    <property type="match status" value="1"/>
</dbReference>
<evidence type="ECO:0000256" key="4">
    <source>
        <dbReference type="ARBA" id="ARBA00022833"/>
    </source>
</evidence>
<sequence>LVEMSNSYVIPEECRAAVVFNEGPNFTMKTQMVKVPVPGPDEVLIKLNATGICYSDIHYMLNDTGGRKMSASGICSAGHEGAGVVVKLGENVKTFQVGDRAGVKPIWYTCGSCSLCWGGKEVHCQRKILTGVGATGTFQHYVVSPARYTTMIPDGVPDNIAAPAMCSAATAYRSIRESELTVGSWATIIGGGGGVGIQAVQIAKAFGLRPIVVDTGSEKRDLSLKMGAEAFVDFKEVPDAVAEVLALTGGIGSHGVFVIAPSAYPTAIGYIGARIGGVIMCIGLPAASSGQGMNVDPTIMILKNLSIKGTLVGTMKDTEAVLQLIQRGLVREVCEVLPFERFPEAVNRLRKGQVAGKLVIDYEA</sequence>
<dbReference type="SUPFAM" id="SSF50129">
    <property type="entry name" value="GroES-like"/>
    <property type="match status" value="1"/>
</dbReference>
<dbReference type="PROSITE" id="PS00059">
    <property type="entry name" value="ADH_ZINC"/>
    <property type="match status" value="1"/>
</dbReference>
<dbReference type="EMBL" id="JAPZBU010000013">
    <property type="protein sequence ID" value="KAJ5369547.1"/>
    <property type="molecule type" value="Genomic_DNA"/>
</dbReference>
<accession>A0A9W9S010</accession>
<dbReference type="GO" id="GO:0004022">
    <property type="term" value="F:alcohol dehydrogenase (NAD+) activity"/>
    <property type="evidence" value="ECO:0007669"/>
    <property type="project" value="TreeGrafter"/>
</dbReference>
<keyword evidence="4 7" id="KW-0862">Zinc</keyword>
<keyword evidence="10" id="KW-1185">Reference proteome</keyword>
<dbReference type="InterPro" id="IPR011032">
    <property type="entry name" value="GroES-like_sf"/>
</dbReference>
<evidence type="ECO:0000256" key="3">
    <source>
        <dbReference type="ARBA" id="ARBA00022723"/>
    </source>
</evidence>
<keyword evidence="5" id="KW-0560">Oxidoreductase</keyword>
<dbReference type="InterPro" id="IPR020843">
    <property type="entry name" value="ER"/>
</dbReference>
<dbReference type="PANTHER" id="PTHR42940:SF1">
    <property type="entry name" value="ENOYL REDUCTASE (ER) DOMAIN-CONTAINING PROTEIN"/>
    <property type="match status" value="1"/>
</dbReference>
<dbReference type="SUPFAM" id="SSF51735">
    <property type="entry name" value="NAD(P)-binding Rossmann-fold domains"/>
    <property type="match status" value="1"/>
</dbReference>
<dbReference type="Gene3D" id="3.90.180.10">
    <property type="entry name" value="Medium-chain alcohol dehydrogenases, catalytic domain"/>
    <property type="match status" value="1"/>
</dbReference>
<dbReference type="Pfam" id="PF00107">
    <property type="entry name" value="ADH_zinc_N"/>
    <property type="match status" value="1"/>
</dbReference>
<dbReference type="InterPro" id="IPR036291">
    <property type="entry name" value="NAD(P)-bd_dom_sf"/>
</dbReference>
<dbReference type="InterPro" id="IPR002328">
    <property type="entry name" value="ADH_Zn_CS"/>
</dbReference>
<evidence type="ECO:0000259" key="8">
    <source>
        <dbReference type="SMART" id="SM00829"/>
    </source>
</evidence>
<evidence type="ECO:0000256" key="2">
    <source>
        <dbReference type="ARBA" id="ARBA00008072"/>
    </source>
</evidence>
<comment type="cofactor">
    <cofactor evidence="1 7">
        <name>Zn(2+)</name>
        <dbReference type="ChEBI" id="CHEBI:29105"/>
    </cofactor>
</comment>
<dbReference type="OrthoDB" id="1879366at2759"/>
<evidence type="ECO:0000256" key="5">
    <source>
        <dbReference type="ARBA" id="ARBA00023002"/>
    </source>
</evidence>
<dbReference type="FunFam" id="3.40.50.720:FF:000039">
    <property type="entry name" value="Alcohol dehydrogenase AdhP"/>
    <property type="match status" value="1"/>
</dbReference>
<evidence type="ECO:0000256" key="7">
    <source>
        <dbReference type="RuleBase" id="RU361277"/>
    </source>
</evidence>
<dbReference type="CDD" id="cd08297">
    <property type="entry name" value="CAD3"/>
    <property type="match status" value="1"/>
</dbReference>
<dbReference type="RefSeq" id="XP_056480785.1">
    <property type="nucleotide sequence ID" value="XM_056638796.1"/>
</dbReference>
<keyword evidence="3 7" id="KW-0479">Metal-binding</keyword>
<protein>
    <recommendedName>
        <fullName evidence="8">Enoyl reductase (ER) domain-containing protein</fullName>
    </recommendedName>
</protein>
<reference evidence="9" key="2">
    <citation type="journal article" date="2023" name="IMA Fungus">
        <title>Comparative genomic study of the Penicillium genus elucidates a diverse pangenome and 15 lateral gene transfer events.</title>
        <authorList>
            <person name="Petersen C."/>
            <person name="Sorensen T."/>
            <person name="Nielsen M.R."/>
            <person name="Sondergaard T.E."/>
            <person name="Sorensen J.L."/>
            <person name="Fitzpatrick D.A."/>
            <person name="Frisvad J.C."/>
            <person name="Nielsen K.L."/>
        </authorList>
    </citation>
    <scope>NUCLEOTIDE SEQUENCE</scope>
    <source>
        <strain evidence="9">IBT 29677</strain>
    </source>
</reference>
<evidence type="ECO:0000313" key="9">
    <source>
        <dbReference type="EMBL" id="KAJ5369547.1"/>
    </source>
</evidence>
<evidence type="ECO:0000256" key="6">
    <source>
        <dbReference type="ARBA" id="ARBA00023027"/>
    </source>
</evidence>
<comment type="similarity">
    <text evidence="2 7">Belongs to the zinc-containing alcohol dehydrogenase family.</text>
</comment>
<dbReference type="SMART" id="SM00829">
    <property type="entry name" value="PKS_ER"/>
    <property type="match status" value="1"/>
</dbReference>
<dbReference type="GO" id="GO:0008270">
    <property type="term" value="F:zinc ion binding"/>
    <property type="evidence" value="ECO:0007669"/>
    <property type="project" value="InterPro"/>
</dbReference>
<dbReference type="GO" id="GO:0005737">
    <property type="term" value="C:cytoplasm"/>
    <property type="evidence" value="ECO:0007669"/>
    <property type="project" value="TreeGrafter"/>
</dbReference>
<name>A0A9W9S010_9EURO</name>
<evidence type="ECO:0000313" key="10">
    <source>
        <dbReference type="Proteomes" id="UP001147747"/>
    </source>
</evidence>
<proteinExistence type="inferred from homology"/>
<feature type="domain" description="Enoyl reductase (ER)" evidence="8">
    <location>
        <begin position="23"/>
        <end position="360"/>
    </location>
</feature>
<feature type="non-terminal residue" evidence="9">
    <location>
        <position position="364"/>
    </location>
</feature>
<dbReference type="Gene3D" id="3.40.50.720">
    <property type="entry name" value="NAD(P)-binding Rossmann-like Domain"/>
    <property type="match status" value="1"/>
</dbReference>
<keyword evidence="6" id="KW-0520">NAD</keyword>
<dbReference type="InterPro" id="IPR013149">
    <property type="entry name" value="ADH-like_C"/>
</dbReference>
<dbReference type="PANTHER" id="PTHR42940">
    <property type="entry name" value="ALCOHOL DEHYDROGENASE 1-RELATED"/>
    <property type="match status" value="1"/>
</dbReference>
<dbReference type="GeneID" id="81377776"/>
<gene>
    <name evidence="9" type="ORF">N7509_014159</name>
</gene>
<organism evidence="9 10">
    <name type="scientific">Penicillium cosmopolitanum</name>
    <dbReference type="NCBI Taxonomy" id="1131564"/>
    <lineage>
        <taxon>Eukaryota</taxon>
        <taxon>Fungi</taxon>
        <taxon>Dikarya</taxon>
        <taxon>Ascomycota</taxon>
        <taxon>Pezizomycotina</taxon>
        <taxon>Eurotiomycetes</taxon>
        <taxon>Eurotiomycetidae</taxon>
        <taxon>Eurotiales</taxon>
        <taxon>Aspergillaceae</taxon>
        <taxon>Penicillium</taxon>
    </lineage>
</organism>
<dbReference type="Proteomes" id="UP001147747">
    <property type="component" value="Unassembled WGS sequence"/>
</dbReference>
<dbReference type="AlphaFoldDB" id="A0A9W9S010"/>